<protein>
    <recommendedName>
        <fullName evidence="4">Capsular polysaccharide biosynthesis protein CpsC</fullName>
    </recommendedName>
</protein>
<dbReference type="EMBL" id="QFAS01000010">
    <property type="protein sequence ID" value="PWG50961.1"/>
    <property type="molecule type" value="Genomic_DNA"/>
</dbReference>
<dbReference type="PANTHER" id="PTHR32309:SF13">
    <property type="entry name" value="FERRIC ENTEROBACTIN TRANSPORT PROTEIN FEPE"/>
    <property type="match status" value="1"/>
</dbReference>
<dbReference type="GO" id="GO:0000271">
    <property type="term" value="P:polysaccharide biosynthetic process"/>
    <property type="evidence" value="ECO:0007669"/>
    <property type="project" value="UniProtKB-KW"/>
</dbReference>
<evidence type="ECO:0000256" key="6">
    <source>
        <dbReference type="ARBA" id="ARBA00022692"/>
    </source>
</evidence>
<dbReference type="Pfam" id="PF13807">
    <property type="entry name" value="GNVR"/>
    <property type="match status" value="1"/>
</dbReference>
<name>A0A2U2M272_9LACO</name>
<evidence type="ECO:0000259" key="12">
    <source>
        <dbReference type="Pfam" id="PF02706"/>
    </source>
</evidence>
<dbReference type="Pfam" id="PF02706">
    <property type="entry name" value="Wzz"/>
    <property type="match status" value="1"/>
</dbReference>
<dbReference type="InterPro" id="IPR050445">
    <property type="entry name" value="Bact_polysacc_biosynth/exp"/>
</dbReference>
<dbReference type="AlphaFoldDB" id="A0A2U2M272"/>
<sequence length="265" mass="29375">MDRKLGNTEFNINMVLTIIKKNLFSILFWIVLGGIVSSVLTFSFITPKYSSNIDILVNQKVNNEQVQYAAQQADLQVINTYKDVLTKPIILTPVLKEVKRIDNYQGNLGTLSNAIKVSNQTNSQVITVTVTDKNAYVAADIANTIGKVFTKKVKKMMQVDNVTIVSSAKVNTKPVSPNKKLYIFVGLVIGLLIGVTIEFIKELTDKTVKDSSFLIDELGLTNIGSVYHLDIDDSDYGVVKVIARNSVSEGNDDGEEISTPRRRRV</sequence>
<keyword evidence="8" id="KW-1133">Transmembrane helix</keyword>
<evidence type="ECO:0000256" key="9">
    <source>
        <dbReference type="ARBA" id="ARBA00023136"/>
    </source>
</evidence>
<dbReference type="RefSeq" id="WP_095761160.1">
    <property type="nucleotide sequence ID" value="NZ_JACBJR010000116.1"/>
</dbReference>
<evidence type="ECO:0000256" key="7">
    <source>
        <dbReference type="ARBA" id="ARBA00022903"/>
    </source>
</evidence>
<evidence type="ECO:0000313" key="14">
    <source>
        <dbReference type="EMBL" id="PWG50961.1"/>
    </source>
</evidence>
<evidence type="ECO:0000256" key="3">
    <source>
        <dbReference type="ARBA" id="ARBA00006683"/>
    </source>
</evidence>
<accession>A0A2U2M272</accession>
<feature type="domain" description="Tyrosine-protein kinase G-rich" evidence="13">
    <location>
        <begin position="149"/>
        <end position="202"/>
    </location>
</feature>
<dbReference type="InterPro" id="IPR003856">
    <property type="entry name" value="LPS_length_determ_N"/>
</dbReference>
<keyword evidence="10" id="KW-0270">Exopolysaccharide synthesis</keyword>
<feature type="domain" description="Polysaccharide chain length determinant N-terminal" evidence="12">
    <location>
        <begin position="9"/>
        <end position="97"/>
    </location>
</feature>
<proteinExistence type="inferred from homology"/>
<reference evidence="14 15" key="1">
    <citation type="submission" date="2018-05" db="EMBL/GenBank/DDBJ databases">
        <title>Lactobacillus salivarius genome sequencing and assembly.</title>
        <authorList>
            <person name="Audisio C."/>
            <person name="Albarracin L."/>
            <person name="Torres M.J."/>
            <person name="Hebert E.M."/>
            <person name="Saavedra L."/>
        </authorList>
    </citation>
    <scope>NUCLEOTIDE SEQUENCE [LARGE SCALE GENOMIC DNA]</scope>
    <source>
        <strain evidence="14 15">A3iob</strain>
    </source>
</reference>
<comment type="similarity">
    <text evidence="3">Belongs to the CpsC/CapA family.</text>
</comment>
<comment type="subcellular location">
    <subcellularLocation>
        <location evidence="1">Cell membrane</location>
        <topology evidence="1">Multi-pass membrane protein</topology>
    </subcellularLocation>
</comment>
<dbReference type="Proteomes" id="UP000245607">
    <property type="component" value="Unassembled WGS sequence"/>
</dbReference>
<keyword evidence="6" id="KW-0812">Transmembrane</keyword>
<keyword evidence="9" id="KW-0472">Membrane</keyword>
<dbReference type="InterPro" id="IPR032807">
    <property type="entry name" value="GNVR"/>
</dbReference>
<evidence type="ECO:0000256" key="8">
    <source>
        <dbReference type="ARBA" id="ARBA00022989"/>
    </source>
</evidence>
<evidence type="ECO:0000313" key="15">
    <source>
        <dbReference type="Proteomes" id="UP000245607"/>
    </source>
</evidence>
<evidence type="ECO:0000256" key="5">
    <source>
        <dbReference type="ARBA" id="ARBA00022475"/>
    </source>
</evidence>
<evidence type="ECO:0000256" key="11">
    <source>
        <dbReference type="ARBA" id="ARBA00045736"/>
    </source>
</evidence>
<dbReference type="PANTHER" id="PTHR32309">
    <property type="entry name" value="TYROSINE-PROTEIN KINASE"/>
    <property type="match status" value="1"/>
</dbReference>
<evidence type="ECO:0000256" key="4">
    <source>
        <dbReference type="ARBA" id="ARBA00020739"/>
    </source>
</evidence>
<evidence type="ECO:0000256" key="2">
    <source>
        <dbReference type="ARBA" id="ARBA00005132"/>
    </source>
</evidence>
<evidence type="ECO:0000256" key="10">
    <source>
        <dbReference type="ARBA" id="ARBA00023169"/>
    </source>
</evidence>
<keyword evidence="5" id="KW-1003">Cell membrane</keyword>
<evidence type="ECO:0000259" key="13">
    <source>
        <dbReference type="Pfam" id="PF13807"/>
    </source>
</evidence>
<keyword evidence="7" id="KW-0972">Capsule biogenesis/degradation</keyword>
<comment type="function">
    <text evidence="11">Required for CpsD phosphorylation. Involved in the regulation of capsular polysaccharide biosynthesis. May be part of a complex that directs the coordinated polymerization and export to the cell surface of the capsular polysaccharide.</text>
</comment>
<evidence type="ECO:0000256" key="1">
    <source>
        <dbReference type="ARBA" id="ARBA00004651"/>
    </source>
</evidence>
<comment type="caution">
    <text evidence="14">The sequence shown here is derived from an EMBL/GenBank/DDBJ whole genome shotgun (WGS) entry which is preliminary data.</text>
</comment>
<organism evidence="14 15">
    <name type="scientific">Ligilactobacillus salivarius</name>
    <dbReference type="NCBI Taxonomy" id="1624"/>
    <lineage>
        <taxon>Bacteria</taxon>
        <taxon>Bacillati</taxon>
        <taxon>Bacillota</taxon>
        <taxon>Bacilli</taxon>
        <taxon>Lactobacillales</taxon>
        <taxon>Lactobacillaceae</taxon>
        <taxon>Ligilactobacillus</taxon>
    </lineage>
</organism>
<comment type="pathway">
    <text evidence="2">Capsule biogenesis; capsule polysaccharide biosynthesis.</text>
</comment>
<gene>
    <name evidence="14" type="ORF">DB362_08950</name>
</gene>
<dbReference type="GO" id="GO:0004713">
    <property type="term" value="F:protein tyrosine kinase activity"/>
    <property type="evidence" value="ECO:0007669"/>
    <property type="project" value="TreeGrafter"/>
</dbReference>
<dbReference type="GO" id="GO:0005886">
    <property type="term" value="C:plasma membrane"/>
    <property type="evidence" value="ECO:0007669"/>
    <property type="project" value="UniProtKB-SubCell"/>
</dbReference>